<dbReference type="InterPro" id="IPR011050">
    <property type="entry name" value="Pectin_lyase_fold/virulence"/>
</dbReference>
<name>T1CHF4_9ZZZZ</name>
<dbReference type="EMBL" id="AUZZ01001081">
    <property type="protein sequence ID" value="EQD65749.1"/>
    <property type="molecule type" value="Genomic_DNA"/>
</dbReference>
<proteinExistence type="predicted"/>
<protein>
    <submittedName>
        <fullName evidence="2">Uncharacterized protein</fullName>
    </submittedName>
</protein>
<feature type="non-terminal residue" evidence="2">
    <location>
        <position position="105"/>
    </location>
</feature>
<evidence type="ECO:0000256" key="1">
    <source>
        <dbReference type="ARBA" id="ARBA00022729"/>
    </source>
</evidence>
<accession>T1CHF4</accession>
<dbReference type="NCBIfam" id="TIGR02601">
    <property type="entry name" value="autotrns_rpt"/>
    <property type="match status" value="1"/>
</dbReference>
<comment type="caution">
    <text evidence="2">The sequence shown here is derived from an EMBL/GenBank/DDBJ whole genome shotgun (WGS) entry which is preliminary data.</text>
</comment>
<sequence length="105" mass="9588">ARFAFGTFNADVGSDSGTFGNAIGGSGGLALTGTTGTLTLSGADTYSGGTSVASGNLWLSGSVAGNVTLSGGSLGGPGTVNGSATNSGGTLISQAAVGGPGLTIT</sequence>
<dbReference type="SUPFAM" id="SSF51126">
    <property type="entry name" value="Pectin lyase-like"/>
    <property type="match status" value="1"/>
</dbReference>
<organism evidence="2">
    <name type="scientific">mine drainage metagenome</name>
    <dbReference type="NCBI Taxonomy" id="410659"/>
    <lineage>
        <taxon>unclassified sequences</taxon>
        <taxon>metagenomes</taxon>
        <taxon>ecological metagenomes</taxon>
    </lineage>
</organism>
<gene>
    <name evidence="2" type="ORF">B2A_01467</name>
</gene>
<dbReference type="InterPro" id="IPR013425">
    <property type="entry name" value="Autotrns_rpt"/>
</dbReference>
<keyword evidence="1" id="KW-0732">Signal</keyword>
<evidence type="ECO:0000313" key="2">
    <source>
        <dbReference type="EMBL" id="EQD65749.1"/>
    </source>
</evidence>
<dbReference type="AlphaFoldDB" id="T1CHF4"/>
<reference evidence="2" key="2">
    <citation type="journal article" date="2014" name="ISME J.">
        <title>Microbial stratification in low pH oxic and suboxic macroscopic growths along an acid mine drainage.</title>
        <authorList>
            <person name="Mendez-Garcia C."/>
            <person name="Mesa V."/>
            <person name="Sprenger R.R."/>
            <person name="Richter M."/>
            <person name="Diez M.S."/>
            <person name="Solano J."/>
            <person name="Bargiela R."/>
            <person name="Golyshina O.V."/>
            <person name="Manteca A."/>
            <person name="Ramos J.L."/>
            <person name="Gallego J.R."/>
            <person name="Llorente I."/>
            <person name="Martins Dos Santos V.A."/>
            <person name="Jensen O.N."/>
            <person name="Pelaez A.I."/>
            <person name="Sanchez J."/>
            <person name="Ferrer M."/>
        </authorList>
    </citation>
    <scope>NUCLEOTIDE SEQUENCE</scope>
</reference>
<reference evidence="2" key="1">
    <citation type="submission" date="2013-08" db="EMBL/GenBank/DDBJ databases">
        <authorList>
            <person name="Mendez C."/>
            <person name="Richter M."/>
            <person name="Ferrer M."/>
            <person name="Sanchez J."/>
        </authorList>
    </citation>
    <scope>NUCLEOTIDE SEQUENCE</scope>
</reference>
<feature type="non-terminal residue" evidence="2">
    <location>
        <position position="1"/>
    </location>
</feature>